<dbReference type="EMBL" id="MDYN01000016">
    <property type="protein sequence ID" value="OQD83562.1"/>
    <property type="molecule type" value="Genomic_DNA"/>
</dbReference>
<gene>
    <name evidence="1" type="ORF">PENANT_c016G04077</name>
</gene>
<comment type="caution">
    <text evidence="1">The sequence shown here is derived from an EMBL/GenBank/DDBJ whole genome shotgun (WGS) entry which is preliminary data.</text>
</comment>
<accession>A0A1V6Q3V3</accession>
<sequence length="111" mass="12211">MQRRKSRHSSEGASSCLLGTNERTINIAYPEPITEVSETEDGPKKEMLTQKILYSNTNAHVPQVPGLGTTVDLKAVQRLQICAFNPLHLTRSRGDALARAERLDEGIVDAP</sequence>
<dbReference type="OrthoDB" id="17395at2759"/>
<name>A0A1V6Q3V3_9EURO</name>
<reference evidence="2" key="1">
    <citation type="journal article" date="2017" name="Nat. Microbiol.">
        <title>Global analysis of biosynthetic gene clusters reveals vast potential of secondary metabolite production in Penicillium species.</title>
        <authorList>
            <person name="Nielsen J.C."/>
            <person name="Grijseels S."/>
            <person name="Prigent S."/>
            <person name="Ji B."/>
            <person name="Dainat J."/>
            <person name="Nielsen K.F."/>
            <person name="Frisvad J.C."/>
            <person name="Workman M."/>
            <person name="Nielsen J."/>
        </authorList>
    </citation>
    <scope>NUCLEOTIDE SEQUENCE [LARGE SCALE GENOMIC DNA]</scope>
    <source>
        <strain evidence="2">IBT 31811</strain>
    </source>
</reference>
<evidence type="ECO:0000313" key="2">
    <source>
        <dbReference type="Proteomes" id="UP000191672"/>
    </source>
</evidence>
<proteinExistence type="predicted"/>
<dbReference type="AlphaFoldDB" id="A0A1V6Q3V3"/>
<organism evidence="1 2">
    <name type="scientific">Penicillium antarcticum</name>
    <dbReference type="NCBI Taxonomy" id="416450"/>
    <lineage>
        <taxon>Eukaryota</taxon>
        <taxon>Fungi</taxon>
        <taxon>Dikarya</taxon>
        <taxon>Ascomycota</taxon>
        <taxon>Pezizomycotina</taxon>
        <taxon>Eurotiomycetes</taxon>
        <taxon>Eurotiomycetidae</taxon>
        <taxon>Eurotiales</taxon>
        <taxon>Aspergillaceae</taxon>
        <taxon>Penicillium</taxon>
    </lineage>
</organism>
<evidence type="ECO:0000313" key="1">
    <source>
        <dbReference type="EMBL" id="OQD83562.1"/>
    </source>
</evidence>
<keyword evidence="2" id="KW-1185">Reference proteome</keyword>
<protein>
    <submittedName>
        <fullName evidence="1">Uncharacterized protein</fullName>
    </submittedName>
</protein>
<dbReference type="Proteomes" id="UP000191672">
    <property type="component" value="Unassembled WGS sequence"/>
</dbReference>